<comment type="caution">
    <text evidence="5">The sequence shown here is derived from an EMBL/GenBank/DDBJ whole genome shotgun (WGS) entry which is preliminary data.</text>
</comment>
<dbReference type="PANTHER" id="PTHR14773">
    <property type="entry name" value="WD REPEAT-CONTAINING PROTEIN 76"/>
    <property type="match status" value="1"/>
</dbReference>
<dbReference type="SMART" id="SM00320">
    <property type="entry name" value="WD40"/>
    <property type="match status" value="5"/>
</dbReference>
<dbReference type="Proteomes" id="UP000709295">
    <property type="component" value="Unassembled WGS sequence"/>
</dbReference>
<sequence length="578" mass="63322">MPSILDYFMPVGKAKRLRDEGLIALTEVDASAAVPTPPRSSSDTHQEPRKTAANKVASEKMNTTEPPRKRQVTERSANSAQEPSVSAAPLDQPVELSEYERKRMAKMAANAKFLQELGMTSTQLEITRQLRQDRAPKANLTKRQLKSKPLPEELPVRRSSRLRGEAAPGSQKPSRVKEEEDEEESDGPDPLEVEASFAESNVLRYSVNGNHDNRRTPPASSLDSNGQELVGFQVDSKSYLFDHSIKKTYDISFTSFQENGLVAAGGHGGLVSIFAFSNSYHQPEIVDPGIVDDPGAHIPLMSFKAHGGWVSAISLARSIRGKANLLLTASNDASVTLWDLNQSSAMLKTPKEVFTNTSLHEKGIFGMDVCGDSVLTCSKDGTIALSQFRGDTGLLEVKQRFEEHTGVVKCVRFAQCNPQIFASGGNDRELRVFDARVAANPNVVTIGGMHSRAINSVQFHPTDGNLLLSAGFDPNFFMFDMRNTSTPMCTFHQYNDTNKAIFHPIFVRNGFGIVAARGHDLSLYRTSDGVVVSRGYIDDAATCIAADPFHDRIAIAQGGKLQFADAKWESKAMQTQCL</sequence>
<accession>A0A8J5J7E7</accession>
<dbReference type="PANTHER" id="PTHR14773:SF2">
    <property type="entry name" value="(WILD MALAYSIAN BANANA) HYPOTHETICAL PROTEIN"/>
    <property type="match status" value="1"/>
</dbReference>
<dbReference type="AlphaFoldDB" id="A0A8J5J7E7"/>
<gene>
    <name evidence="5" type="ORF">JG688_00000752</name>
</gene>
<keyword evidence="6" id="KW-1185">Reference proteome</keyword>
<evidence type="ECO:0000256" key="2">
    <source>
        <dbReference type="ARBA" id="ARBA00023125"/>
    </source>
</evidence>
<dbReference type="InterPro" id="IPR019775">
    <property type="entry name" value="WD40_repeat_CS"/>
</dbReference>
<feature type="compositionally biased region" description="Polar residues" evidence="4">
    <location>
        <begin position="74"/>
        <end position="84"/>
    </location>
</feature>
<dbReference type="GO" id="GO:2000001">
    <property type="term" value="P:regulation of DNA damage checkpoint"/>
    <property type="evidence" value="ECO:0007669"/>
    <property type="project" value="TreeGrafter"/>
</dbReference>
<feature type="region of interest" description="Disordered" evidence="4">
    <location>
        <begin position="130"/>
        <end position="192"/>
    </location>
</feature>
<evidence type="ECO:0000313" key="5">
    <source>
        <dbReference type="EMBL" id="KAG6977025.1"/>
    </source>
</evidence>
<evidence type="ECO:0000256" key="4">
    <source>
        <dbReference type="SAM" id="MobiDB-lite"/>
    </source>
</evidence>
<keyword evidence="1" id="KW-0227">DNA damage</keyword>
<keyword evidence="3" id="KW-0853">WD repeat</keyword>
<protein>
    <submittedName>
        <fullName evidence="5">Uncharacterized protein</fullName>
    </submittedName>
</protein>
<dbReference type="PROSITE" id="PS50294">
    <property type="entry name" value="WD_REPEATS_REGION"/>
    <property type="match status" value="1"/>
</dbReference>
<feature type="compositionally biased region" description="Acidic residues" evidence="4">
    <location>
        <begin position="179"/>
        <end position="192"/>
    </location>
</feature>
<dbReference type="InterPro" id="IPR001680">
    <property type="entry name" value="WD40_rpt"/>
</dbReference>
<feature type="repeat" description="WD" evidence="3">
    <location>
        <begin position="303"/>
        <end position="348"/>
    </location>
</feature>
<dbReference type="PROSITE" id="PS50082">
    <property type="entry name" value="WD_REPEATS_2"/>
    <property type="match status" value="1"/>
</dbReference>
<dbReference type="GO" id="GO:0005634">
    <property type="term" value="C:nucleus"/>
    <property type="evidence" value="ECO:0007669"/>
    <property type="project" value="TreeGrafter"/>
</dbReference>
<name>A0A8J5J7E7_9STRA</name>
<organism evidence="5 6">
    <name type="scientific">Phytophthora aleatoria</name>
    <dbReference type="NCBI Taxonomy" id="2496075"/>
    <lineage>
        <taxon>Eukaryota</taxon>
        <taxon>Sar</taxon>
        <taxon>Stramenopiles</taxon>
        <taxon>Oomycota</taxon>
        <taxon>Peronosporomycetes</taxon>
        <taxon>Peronosporales</taxon>
        <taxon>Peronosporaceae</taxon>
        <taxon>Phytophthora</taxon>
    </lineage>
</organism>
<feature type="region of interest" description="Disordered" evidence="4">
    <location>
        <begin position="27"/>
        <end position="96"/>
    </location>
</feature>
<dbReference type="PROSITE" id="PS00678">
    <property type="entry name" value="WD_REPEATS_1"/>
    <property type="match status" value="1"/>
</dbReference>
<dbReference type="GO" id="GO:0003677">
    <property type="term" value="F:DNA binding"/>
    <property type="evidence" value="ECO:0007669"/>
    <property type="project" value="UniProtKB-KW"/>
</dbReference>
<feature type="region of interest" description="Disordered" evidence="4">
    <location>
        <begin position="207"/>
        <end position="226"/>
    </location>
</feature>
<dbReference type="InterPro" id="IPR050853">
    <property type="entry name" value="WD_repeat_DNA-damage-binding"/>
</dbReference>
<evidence type="ECO:0000313" key="6">
    <source>
        <dbReference type="Proteomes" id="UP000709295"/>
    </source>
</evidence>
<reference evidence="5" key="1">
    <citation type="submission" date="2021-01" db="EMBL/GenBank/DDBJ databases">
        <title>Phytophthora aleatoria, a newly-described species from Pinus radiata is distinct from Phytophthora cactorum isolates based on comparative genomics.</title>
        <authorList>
            <person name="Mcdougal R."/>
            <person name="Panda P."/>
            <person name="Williams N."/>
            <person name="Studholme D.J."/>
        </authorList>
    </citation>
    <scope>NUCLEOTIDE SEQUENCE</scope>
    <source>
        <strain evidence="5">NZFS 4037</strain>
    </source>
</reference>
<dbReference type="EMBL" id="JAENGY010000014">
    <property type="protein sequence ID" value="KAG6977025.1"/>
    <property type="molecule type" value="Genomic_DNA"/>
</dbReference>
<keyword evidence="2" id="KW-0238">DNA-binding</keyword>
<proteinExistence type="predicted"/>
<dbReference type="GO" id="GO:0006974">
    <property type="term" value="P:DNA damage response"/>
    <property type="evidence" value="ECO:0007669"/>
    <property type="project" value="UniProtKB-KW"/>
</dbReference>
<evidence type="ECO:0000256" key="1">
    <source>
        <dbReference type="ARBA" id="ARBA00022763"/>
    </source>
</evidence>
<evidence type="ECO:0000256" key="3">
    <source>
        <dbReference type="PROSITE-ProRule" id="PRU00221"/>
    </source>
</evidence>
<dbReference type="Pfam" id="PF00400">
    <property type="entry name" value="WD40"/>
    <property type="match status" value="2"/>
</dbReference>